<dbReference type="AlphaFoldDB" id="A0A1M2UUD1"/>
<dbReference type="RefSeq" id="WP_072676043.1">
    <property type="nucleotide sequence ID" value="NZ_MPKY01000001.1"/>
</dbReference>
<dbReference type="OrthoDB" id="6347847at2"/>
<proteinExistence type="predicted"/>
<evidence type="ECO:0000256" key="1">
    <source>
        <dbReference type="SAM" id="Phobius"/>
    </source>
</evidence>
<keyword evidence="1" id="KW-1133">Transmembrane helix</keyword>
<sequence length="538" mass="59542">MIKEDLAVPTAAQFLETLNSGDHLKLIREWRDVVFHTVFVKKPSGLELPMLYPVDEHQSFLASPDANEVQEALEGFALPDNADVFVKAEPLRELARNAHMLGAWLNWLGAEIIMNSSLMELFGMKALVTVEGGQETLYQAKVYASPALNKKGPSANASAQIWNISQVVGGSDIQRSQEVMIYDDSKSFAIAENEGSILSSRKLSQLTADEAALFDKWAAPVYDFEALTQGEEKGSDSLIQDTYVPHPSLLDDALLNSFCELERTINNEIMPDASRLYLEVSKDQVFAEMEESGDDSLDRVEGRKFCILFEDHPEWCLLLGGDGLALTDFSDDVWLPSSTGRHEVPEPLRLKVVRAIAWTLFWKGREPGTRVSLIPGQFAGLKPFRPDNLNRIFHPPLDDTRFPVLASMPCGVQPMPVLVHGEIPEGYVVEALEDLTVQASDLPRGTPRRDSILVNDAVHFGSMCGPIVVPQSAIEFPDEWYTSARTSTTQLISDFKFFLQSQPRRTSAPGKDLDSPGTVIGICVGFMAFLLLLVVMLG</sequence>
<name>A0A1M2UUD1_MARNT</name>
<dbReference type="EMBL" id="MPKY01000001">
    <property type="protein sequence ID" value="OJS98943.1"/>
    <property type="molecule type" value="Genomic_DNA"/>
</dbReference>
<evidence type="ECO:0000313" key="3">
    <source>
        <dbReference type="Proteomes" id="UP000183986"/>
    </source>
</evidence>
<reference evidence="2" key="1">
    <citation type="submission" date="2016-11" db="EMBL/GenBank/DDBJ databases">
        <title>Draft Genome Sequence of Marinobacter hydrocarbonoclasticus strain STW2, a polyaromatic aromatic hydrocarbon degrading and denitrifying bacterium from rhizosphere of Seagrass Enhalus acodoides.</title>
        <authorList>
            <person name="Ling J."/>
            <person name="Dong J."/>
        </authorList>
    </citation>
    <scope>NUCLEOTIDE SEQUENCE [LARGE SCALE GENOMIC DNA]</scope>
    <source>
        <strain evidence="2">STW2</strain>
    </source>
</reference>
<protein>
    <submittedName>
        <fullName evidence="2">Uncharacterized protein</fullName>
    </submittedName>
</protein>
<comment type="caution">
    <text evidence="2">The sequence shown here is derived from an EMBL/GenBank/DDBJ whole genome shotgun (WGS) entry which is preliminary data.</text>
</comment>
<evidence type="ECO:0000313" key="2">
    <source>
        <dbReference type="EMBL" id="OJS98943.1"/>
    </source>
</evidence>
<accession>A0A1M2UUD1</accession>
<gene>
    <name evidence="2" type="ORF">BEE62_01815</name>
</gene>
<dbReference type="Proteomes" id="UP000183986">
    <property type="component" value="Unassembled WGS sequence"/>
</dbReference>
<keyword evidence="3" id="KW-1185">Reference proteome</keyword>
<organism evidence="2 3">
    <name type="scientific">Marinobacter nauticus</name>
    <name type="common">Marinobacter hydrocarbonoclasticus</name>
    <name type="synonym">Marinobacter aquaeolei</name>
    <dbReference type="NCBI Taxonomy" id="2743"/>
    <lineage>
        <taxon>Bacteria</taxon>
        <taxon>Pseudomonadati</taxon>
        <taxon>Pseudomonadota</taxon>
        <taxon>Gammaproteobacteria</taxon>
        <taxon>Pseudomonadales</taxon>
        <taxon>Marinobacteraceae</taxon>
        <taxon>Marinobacter</taxon>
    </lineage>
</organism>
<keyword evidence="1" id="KW-0812">Transmembrane</keyword>
<keyword evidence="1" id="KW-0472">Membrane</keyword>
<feature type="transmembrane region" description="Helical" evidence="1">
    <location>
        <begin position="517"/>
        <end position="537"/>
    </location>
</feature>